<dbReference type="Gene3D" id="3.30.200.20">
    <property type="entry name" value="Phosphorylase Kinase, domain 1"/>
    <property type="match status" value="1"/>
</dbReference>
<dbReference type="InterPro" id="IPR000719">
    <property type="entry name" value="Prot_kinase_dom"/>
</dbReference>
<dbReference type="InterPro" id="IPR052751">
    <property type="entry name" value="Plant_MAPKKK"/>
</dbReference>
<dbReference type="PROSITE" id="PS50011">
    <property type="entry name" value="PROTEIN_KINASE_DOM"/>
    <property type="match status" value="1"/>
</dbReference>
<sequence length="343" mass="37780">MEGYTDQVQGRVMVNGYGDGVAWRRGPKLGEGSFGSVYLATLKDPRRSIHSTSLPLAMAVKSAEVSHSSTLQNEGEILSYVNGCPNIIHCFGAEMTIGPDNTTVYNLLLEYATGGTLADLIKKTGYVGLPEYEVRCFTRSILKGLCYIHDLGFVHRDLKPENILLFSKSTKCRTEFTAKICDLGLAKRGKKGKKRRLEPYFRGTPMYLSPEAVRDGVQESASDIWSLGCVVLEMLTGKPAWDLEDEGTDDKNVLRKIGKGTAVPKIPKDISQDAKSFIKCCLKRMVKNRLDAKILLFHPFVNGLNDDDGVDQEDDGNDMDDCSSSSSGENSVSSWSEDHSDVD</sequence>
<dbReference type="PANTHER" id="PTHR48011:SF56">
    <property type="entry name" value="PROTEIN KINASE DOMAIN-CONTAINING PROTEIN"/>
    <property type="match status" value="1"/>
</dbReference>
<feature type="region of interest" description="Disordered" evidence="7">
    <location>
        <begin position="308"/>
        <end position="343"/>
    </location>
</feature>
<name>A0ABD2YWR2_9GENT</name>
<keyword evidence="2 5" id="KW-0547">Nucleotide-binding</keyword>
<dbReference type="PANTHER" id="PTHR48011">
    <property type="entry name" value="CCR4-NOT TRANSCRIPTIONAL COMPLEX SUBUNIT CAF120-RELATED"/>
    <property type="match status" value="1"/>
</dbReference>
<evidence type="ECO:0000256" key="6">
    <source>
        <dbReference type="RuleBase" id="RU000304"/>
    </source>
</evidence>
<dbReference type="PROSITE" id="PS00107">
    <property type="entry name" value="PROTEIN_KINASE_ATP"/>
    <property type="match status" value="1"/>
</dbReference>
<keyword evidence="10" id="KW-1185">Reference proteome</keyword>
<dbReference type="AlphaFoldDB" id="A0ABD2YWR2"/>
<accession>A0ABD2YWR2</accession>
<keyword evidence="3" id="KW-0418">Kinase</keyword>
<evidence type="ECO:0000313" key="9">
    <source>
        <dbReference type="EMBL" id="KAL3510699.1"/>
    </source>
</evidence>
<feature type="binding site" evidence="5">
    <location>
        <position position="61"/>
    </location>
    <ligand>
        <name>ATP</name>
        <dbReference type="ChEBI" id="CHEBI:30616"/>
    </ligand>
</feature>
<proteinExistence type="inferred from homology"/>
<evidence type="ECO:0000256" key="5">
    <source>
        <dbReference type="PROSITE-ProRule" id="PRU10141"/>
    </source>
</evidence>
<keyword evidence="1" id="KW-0808">Transferase</keyword>
<dbReference type="Proteomes" id="UP001630127">
    <property type="component" value="Unassembled WGS sequence"/>
</dbReference>
<gene>
    <name evidence="9" type="ORF">ACH5RR_030100</name>
</gene>
<keyword evidence="4 5" id="KW-0067">ATP-binding</keyword>
<dbReference type="EMBL" id="JBJUIK010000012">
    <property type="protein sequence ID" value="KAL3510699.1"/>
    <property type="molecule type" value="Genomic_DNA"/>
</dbReference>
<evidence type="ECO:0000256" key="3">
    <source>
        <dbReference type="ARBA" id="ARBA00022777"/>
    </source>
</evidence>
<dbReference type="InterPro" id="IPR008271">
    <property type="entry name" value="Ser/Thr_kinase_AS"/>
</dbReference>
<dbReference type="PROSITE" id="PS00108">
    <property type="entry name" value="PROTEIN_KINASE_ST"/>
    <property type="match status" value="1"/>
</dbReference>
<feature type="compositionally biased region" description="Low complexity" evidence="7">
    <location>
        <begin position="322"/>
        <end position="335"/>
    </location>
</feature>
<dbReference type="CDD" id="cd06606">
    <property type="entry name" value="STKc_MAPKKK"/>
    <property type="match status" value="1"/>
</dbReference>
<feature type="domain" description="Protein kinase" evidence="8">
    <location>
        <begin position="23"/>
        <end position="301"/>
    </location>
</feature>
<comment type="caution">
    <text evidence="9">The sequence shown here is derived from an EMBL/GenBank/DDBJ whole genome shotgun (WGS) entry which is preliminary data.</text>
</comment>
<evidence type="ECO:0000256" key="7">
    <source>
        <dbReference type="SAM" id="MobiDB-lite"/>
    </source>
</evidence>
<dbReference type="InterPro" id="IPR017441">
    <property type="entry name" value="Protein_kinase_ATP_BS"/>
</dbReference>
<dbReference type="GO" id="GO:0004674">
    <property type="term" value="F:protein serine/threonine kinase activity"/>
    <property type="evidence" value="ECO:0007669"/>
    <property type="project" value="UniProtKB-KW"/>
</dbReference>
<evidence type="ECO:0000256" key="1">
    <source>
        <dbReference type="ARBA" id="ARBA00022679"/>
    </source>
</evidence>
<evidence type="ECO:0000313" key="10">
    <source>
        <dbReference type="Proteomes" id="UP001630127"/>
    </source>
</evidence>
<evidence type="ECO:0000259" key="8">
    <source>
        <dbReference type="PROSITE" id="PS50011"/>
    </source>
</evidence>
<reference evidence="9 10" key="1">
    <citation type="submission" date="2024-11" db="EMBL/GenBank/DDBJ databases">
        <title>A near-complete genome assembly of Cinchona calisaya.</title>
        <authorList>
            <person name="Lian D.C."/>
            <person name="Zhao X.W."/>
            <person name="Wei L."/>
        </authorList>
    </citation>
    <scope>NUCLEOTIDE SEQUENCE [LARGE SCALE GENOMIC DNA]</scope>
    <source>
        <tissue evidence="9">Nenye</tissue>
    </source>
</reference>
<feature type="compositionally biased region" description="Acidic residues" evidence="7">
    <location>
        <begin position="308"/>
        <end position="321"/>
    </location>
</feature>
<dbReference type="GO" id="GO:0005524">
    <property type="term" value="F:ATP binding"/>
    <property type="evidence" value="ECO:0007669"/>
    <property type="project" value="UniProtKB-UniRule"/>
</dbReference>
<dbReference type="SUPFAM" id="SSF56112">
    <property type="entry name" value="Protein kinase-like (PK-like)"/>
    <property type="match status" value="1"/>
</dbReference>
<organism evidence="9 10">
    <name type="scientific">Cinchona calisaya</name>
    <dbReference type="NCBI Taxonomy" id="153742"/>
    <lineage>
        <taxon>Eukaryota</taxon>
        <taxon>Viridiplantae</taxon>
        <taxon>Streptophyta</taxon>
        <taxon>Embryophyta</taxon>
        <taxon>Tracheophyta</taxon>
        <taxon>Spermatophyta</taxon>
        <taxon>Magnoliopsida</taxon>
        <taxon>eudicotyledons</taxon>
        <taxon>Gunneridae</taxon>
        <taxon>Pentapetalae</taxon>
        <taxon>asterids</taxon>
        <taxon>lamiids</taxon>
        <taxon>Gentianales</taxon>
        <taxon>Rubiaceae</taxon>
        <taxon>Cinchonoideae</taxon>
        <taxon>Cinchoneae</taxon>
        <taxon>Cinchona</taxon>
    </lineage>
</organism>
<dbReference type="Pfam" id="PF00069">
    <property type="entry name" value="Pkinase"/>
    <property type="match status" value="1"/>
</dbReference>
<dbReference type="SMART" id="SM00220">
    <property type="entry name" value="S_TKc"/>
    <property type="match status" value="1"/>
</dbReference>
<evidence type="ECO:0000256" key="4">
    <source>
        <dbReference type="ARBA" id="ARBA00022840"/>
    </source>
</evidence>
<evidence type="ECO:0000256" key="2">
    <source>
        <dbReference type="ARBA" id="ARBA00022741"/>
    </source>
</evidence>
<keyword evidence="6" id="KW-0723">Serine/threonine-protein kinase</keyword>
<dbReference type="InterPro" id="IPR011009">
    <property type="entry name" value="Kinase-like_dom_sf"/>
</dbReference>
<protein>
    <recommendedName>
        <fullName evidence="8">Protein kinase domain-containing protein</fullName>
    </recommendedName>
</protein>
<dbReference type="Gene3D" id="1.10.510.10">
    <property type="entry name" value="Transferase(Phosphotransferase) domain 1"/>
    <property type="match status" value="1"/>
</dbReference>
<comment type="similarity">
    <text evidence="6">Belongs to the protein kinase superfamily.</text>
</comment>